<keyword evidence="1" id="KW-1133">Transmembrane helix</keyword>
<sequence>MSLTPLLIRTLTRVDEHTVRRAITTAAAQDDPLARPPVEFEKGANAMAYSLAMFISRRPLQFYVGLFGLIALPIYLIGTLLGDLYGG</sequence>
<keyword evidence="1" id="KW-0472">Membrane</keyword>
<dbReference type="AlphaFoldDB" id="A0A2A4FD13"/>
<keyword evidence="1" id="KW-0812">Transmembrane</keyword>
<protein>
    <submittedName>
        <fullName evidence="2">Uncharacterized protein</fullName>
    </submittedName>
</protein>
<evidence type="ECO:0000313" key="3">
    <source>
        <dbReference type="Proteomes" id="UP000217994"/>
    </source>
</evidence>
<dbReference type="Proteomes" id="UP000217994">
    <property type="component" value="Unassembled WGS sequence"/>
</dbReference>
<name>A0A2A4FD13_9BURK</name>
<gene>
    <name evidence="2" type="ORF">BZL54_21740</name>
</gene>
<dbReference type="RefSeq" id="WP_084910784.1">
    <property type="nucleotide sequence ID" value="NZ_CP020740.1"/>
</dbReference>
<feature type="transmembrane region" description="Helical" evidence="1">
    <location>
        <begin position="60"/>
        <end position="81"/>
    </location>
</feature>
<evidence type="ECO:0000313" key="2">
    <source>
        <dbReference type="EMBL" id="PCE30316.1"/>
    </source>
</evidence>
<accession>A0A2A4FD13</accession>
<organism evidence="2 3">
    <name type="scientific">Burkholderia ubonensis subsp. mesacidophila</name>
    <dbReference type="NCBI Taxonomy" id="265293"/>
    <lineage>
        <taxon>Bacteria</taxon>
        <taxon>Pseudomonadati</taxon>
        <taxon>Pseudomonadota</taxon>
        <taxon>Betaproteobacteria</taxon>
        <taxon>Burkholderiales</taxon>
        <taxon>Burkholderiaceae</taxon>
        <taxon>Burkholderia</taxon>
        <taxon>Burkholderia cepacia complex</taxon>
    </lineage>
</organism>
<evidence type="ECO:0000256" key="1">
    <source>
        <dbReference type="SAM" id="Phobius"/>
    </source>
</evidence>
<dbReference type="GeneID" id="69006864"/>
<dbReference type="EMBL" id="MTZU01000067">
    <property type="protein sequence ID" value="PCE30316.1"/>
    <property type="molecule type" value="Genomic_DNA"/>
</dbReference>
<comment type="caution">
    <text evidence="2">The sequence shown here is derived from an EMBL/GenBank/DDBJ whole genome shotgun (WGS) entry which is preliminary data.</text>
</comment>
<proteinExistence type="predicted"/>
<reference evidence="2 3" key="1">
    <citation type="submission" date="2017-01" db="EMBL/GenBank/DDBJ databases">
        <title>Whole-Genome Shotgun Sequencing of Two beta-Proteobacterial Species in Search of the Bulgecin Biosynthetic Cluster.</title>
        <authorList>
            <person name="Horsman M.E."/>
            <person name="Marous D.R."/>
            <person name="Li R."/>
            <person name="Oliver R.A."/>
            <person name="Byun B."/>
            <person name="Emrich S.J."/>
            <person name="Boggess B."/>
            <person name="Townsend C.A."/>
            <person name="Mobashery S."/>
        </authorList>
    </citation>
    <scope>NUCLEOTIDE SEQUENCE [LARGE SCALE GENOMIC DNA]</scope>
    <source>
        <strain evidence="2 3">ATCC 31433</strain>
    </source>
</reference>